<comment type="caution">
    <text evidence="2">The sequence shown here is derived from an EMBL/GenBank/DDBJ whole genome shotgun (WGS) entry which is preliminary data.</text>
</comment>
<evidence type="ECO:0000313" key="2">
    <source>
        <dbReference type="EMBL" id="KAF5548054.1"/>
    </source>
</evidence>
<sequence>MKESSSFLPHSSLHIFPTTPHLLCSTLLVLFPPSASLKAIHLFQDSAPTLHTMAPTCNVKQKTMARAQVGQIIRSKTRSSSPSSSSSSSSSSVPGSPSSSSDSAVSIGNKRSPMAARNEPPKKRFKPQPNRDSQPVKASNNNKVIIEAPLLKDFTKEYGIPISQFVWGPREATPEEESFDEDETAPPPAIPNAYQRDPGSRRGRALLLLPKNVTPIAARYQARAQRGRRRAIRNSPAPEPRPRLPIRIKVKNPRRLSFMGLPTEVREQIYRGLLLSDNPILVYDSWRRVYQRKNPGLDISILMVCKKVFVEARGVMYGENIFLYLLRDAPTQYHGMANIQDLVNDDVYVPEPGMRDQENIANRDINPLALPVHEPGTIDTVKYAQYFRFITVKADPSRSNAITKEFMADAIKMFAKAPYNANIHTLKIVISPRREHGKFTFVDFFEPTSELMIALRALPCERIHVQIVNKLLNNGAWPSSTDLILRTHQLRFQRQLVLQAREDERKGESNNKDVKGQSSDLFHTDAKMRKFRYNKLCLIHQRMAQLSKFIRRVCEKCAEDDGGKQRSAGGAPPGVTDDDEDDLHIQDHDELGESEGEEGEEEDQESDYEP</sequence>
<gene>
    <name evidence="2" type="ORF">FNAPI_8372</name>
</gene>
<dbReference type="AlphaFoldDB" id="A0A8H5J3A5"/>
<organism evidence="2 3">
    <name type="scientific">Fusarium napiforme</name>
    <dbReference type="NCBI Taxonomy" id="42672"/>
    <lineage>
        <taxon>Eukaryota</taxon>
        <taxon>Fungi</taxon>
        <taxon>Dikarya</taxon>
        <taxon>Ascomycota</taxon>
        <taxon>Pezizomycotina</taxon>
        <taxon>Sordariomycetes</taxon>
        <taxon>Hypocreomycetidae</taxon>
        <taxon>Hypocreales</taxon>
        <taxon>Nectriaceae</taxon>
        <taxon>Fusarium</taxon>
        <taxon>Fusarium fujikuroi species complex</taxon>
    </lineage>
</organism>
<feature type="region of interest" description="Disordered" evidence="1">
    <location>
        <begin position="171"/>
        <end position="199"/>
    </location>
</feature>
<name>A0A8H5J3A5_9HYPO</name>
<feature type="compositionally biased region" description="Low complexity" evidence="1">
    <location>
        <begin position="79"/>
        <end position="106"/>
    </location>
</feature>
<feature type="compositionally biased region" description="Acidic residues" evidence="1">
    <location>
        <begin position="592"/>
        <end position="610"/>
    </location>
</feature>
<dbReference type="Proteomes" id="UP000574317">
    <property type="component" value="Unassembled WGS sequence"/>
</dbReference>
<feature type="region of interest" description="Disordered" evidence="1">
    <location>
        <begin position="224"/>
        <end position="244"/>
    </location>
</feature>
<feature type="region of interest" description="Disordered" evidence="1">
    <location>
        <begin position="501"/>
        <end position="520"/>
    </location>
</feature>
<protein>
    <submittedName>
        <fullName evidence="2">Uncharacterized protein</fullName>
    </submittedName>
</protein>
<dbReference type="EMBL" id="JAAOAO010000320">
    <property type="protein sequence ID" value="KAF5548054.1"/>
    <property type="molecule type" value="Genomic_DNA"/>
</dbReference>
<evidence type="ECO:0000313" key="3">
    <source>
        <dbReference type="Proteomes" id="UP000574317"/>
    </source>
</evidence>
<reference evidence="2 3" key="1">
    <citation type="submission" date="2020-05" db="EMBL/GenBank/DDBJ databases">
        <title>Identification and distribution of gene clusters putatively required for synthesis of sphingolipid metabolism inhibitors in phylogenetically diverse species of the filamentous fungus Fusarium.</title>
        <authorList>
            <person name="Kim H.-S."/>
            <person name="Busman M."/>
            <person name="Brown D.W."/>
            <person name="Divon H."/>
            <person name="Uhlig S."/>
            <person name="Proctor R.H."/>
        </authorList>
    </citation>
    <scope>NUCLEOTIDE SEQUENCE [LARGE SCALE GENOMIC DNA]</scope>
    <source>
        <strain evidence="2 3">NRRL 25196</strain>
    </source>
</reference>
<accession>A0A8H5J3A5</accession>
<keyword evidence="3" id="KW-1185">Reference proteome</keyword>
<feature type="region of interest" description="Disordered" evidence="1">
    <location>
        <begin position="62"/>
        <end position="140"/>
    </location>
</feature>
<feature type="compositionally biased region" description="Basic and acidic residues" evidence="1">
    <location>
        <begin position="501"/>
        <end position="515"/>
    </location>
</feature>
<feature type="compositionally biased region" description="Polar residues" evidence="1">
    <location>
        <begin position="130"/>
        <end position="140"/>
    </location>
</feature>
<feature type="region of interest" description="Disordered" evidence="1">
    <location>
        <begin position="560"/>
        <end position="610"/>
    </location>
</feature>
<proteinExistence type="predicted"/>
<feature type="compositionally biased region" description="Acidic residues" evidence="1">
    <location>
        <begin position="174"/>
        <end position="184"/>
    </location>
</feature>
<evidence type="ECO:0000256" key="1">
    <source>
        <dbReference type="SAM" id="MobiDB-lite"/>
    </source>
</evidence>